<protein>
    <submittedName>
        <fullName evidence="3">Uncharacterized protein</fullName>
    </submittedName>
</protein>
<reference evidence="3 4" key="1">
    <citation type="submission" date="2024-03" db="EMBL/GenBank/DDBJ databases">
        <title>Complete genome sequence of the green alga Chloropicon roscoffensis RCC1871.</title>
        <authorList>
            <person name="Lemieux C."/>
            <person name="Pombert J.-F."/>
            <person name="Otis C."/>
            <person name="Turmel M."/>
        </authorList>
    </citation>
    <scope>NUCLEOTIDE SEQUENCE [LARGE SCALE GENOMIC DNA]</scope>
    <source>
        <strain evidence="3 4">RCC1871</strain>
    </source>
</reference>
<evidence type="ECO:0000256" key="2">
    <source>
        <dbReference type="SAM" id="MobiDB-lite"/>
    </source>
</evidence>
<accession>A0AAX4PMA4</accession>
<dbReference type="AlphaFoldDB" id="A0AAX4PMA4"/>
<feature type="region of interest" description="Disordered" evidence="2">
    <location>
        <begin position="678"/>
        <end position="708"/>
    </location>
</feature>
<keyword evidence="1" id="KW-0175">Coiled coil</keyword>
<feature type="compositionally biased region" description="Polar residues" evidence="2">
    <location>
        <begin position="9"/>
        <end position="20"/>
    </location>
</feature>
<feature type="compositionally biased region" description="Low complexity" evidence="2">
    <location>
        <begin position="66"/>
        <end position="75"/>
    </location>
</feature>
<gene>
    <name evidence="3" type="ORF">HKI87_17g86160</name>
</gene>
<evidence type="ECO:0000313" key="4">
    <source>
        <dbReference type="Proteomes" id="UP001472866"/>
    </source>
</evidence>
<dbReference type="Proteomes" id="UP001472866">
    <property type="component" value="Chromosome 17"/>
</dbReference>
<sequence>MSDRGLSPGQASSGSRQSEGGYSRFGAGSGRGQRSVRDSPFSFQQSDDNENDAMVDYEYGSEDGESGLSLSSGLSPRGSQLDMRDPIDIKEAQKVFRKLGANYGQAQGLRKIGKSPFELGIVDDLPSRLAFHQLNALSGLTVKMQQAIDHNKRAFQQRFAETYKLTLRHAFTAWQEYRRNKVIRDQRVVQAKNRIDRNCVRRVLFAWHYVAGLTDPTIKMMNKASVLLARNLRRRVLLEWFAYVQEESYRDEWKRREAWCKSLQHRQRGAHHRMVKLFRHARMIRVVGAWKRWSSGKNLKRQKMAIAAAHFKKNSQFKVLWAMRDYREDRIQRKNLRTKLENKCRSILLSHLVVEWQEQAARLANKRVLEAKAVAHRRRRVLAISLERLCAVVDTSRFRRALLRKFQKSRLAACFRAWIEVQSTSAYNDLIVARFVARRTRRTLQKCFYAFCDQIVETINVEQGTDVEALERKIRELEEKNRKLEVENNRYGKFVDTADLGRGRMKQLSEAVSNLQNEGSELKDLVGLMRTDYENMSRQDGKQRVVMENALQRNKMLVKGGSSFNALIRALKQDLVDSRKPKRRMGDENLLYEVDRLSLDEVTVLPDGEIKVKAVPPQREEVLRYKPKPAATRRKQEPAYVPTGGRSVKLGSQTAITSALKKLSKGELGKLEKYLDTTAKSQELRRSQDASTPSTSKSSTLRSSALGE</sequence>
<feature type="coiled-coil region" evidence="1">
    <location>
        <begin position="460"/>
        <end position="525"/>
    </location>
</feature>
<feature type="region of interest" description="Disordered" evidence="2">
    <location>
        <begin position="1"/>
        <end position="82"/>
    </location>
</feature>
<organism evidence="3 4">
    <name type="scientific">Chloropicon roscoffensis</name>
    <dbReference type="NCBI Taxonomy" id="1461544"/>
    <lineage>
        <taxon>Eukaryota</taxon>
        <taxon>Viridiplantae</taxon>
        <taxon>Chlorophyta</taxon>
        <taxon>Chloropicophyceae</taxon>
        <taxon>Chloropicales</taxon>
        <taxon>Chloropicaceae</taxon>
        <taxon>Chloropicon</taxon>
    </lineage>
</organism>
<feature type="compositionally biased region" description="Low complexity" evidence="2">
    <location>
        <begin position="689"/>
        <end position="708"/>
    </location>
</feature>
<dbReference type="EMBL" id="CP151517">
    <property type="protein sequence ID" value="WZN67044.1"/>
    <property type="molecule type" value="Genomic_DNA"/>
</dbReference>
<proteinExistence type="predicted"/>
<keyword evidence="4" id="KW-1185">Reference proteome</keyword>
<feature type="region of interest" description="Disordered" evidence="2">
    <location>
        <begin position="623"/>
        <end position="647"/>
    </location>
</feature>
<evidence type="ECO:0000256" key="1">
    <source>
        <dbReference type="SAM" id="Coils"/>
    </source>
</evidence>
<feature type="compositionally biased region" description="Acidic residues" evidence="2">
    <location>
        <begin position="47"/>
        <end position="65"/>
    </location>
</feature>
<name>A0AAX4PMA4_9CHLO</name>
<evidence type="ECO:0000313" key="3">
    <source>
        <dbReference type="EMBL" id="WZN67044.1"/>
    </source>
</evidence>